<evidence type="ECO:0000313" key="1">
    <source>
        <dbReference type="EMBL" id="CAI0382385.1"/>
    </source>
</evidence>
<dbReference type="Proteomes" id="UP001154282">
    <property type="component" value="Unassembled WGS sequence"/>
</dbReference>
<name>A0AAV0HDV0_9ROSI</name>
<sequence>MTVYALSHWVAVNYQLLKHLPTRSFTHRLQPFLALKNVFCSFSESRAPVSTEGVSAVA</sequence>
<protein>
    <submittedName>
        <fullName evidence="1">Uncharacterized protein</fullName>
    </submittedName>
</protein>
<gene>
    <name evidence="1" type="ORF">LITE_LOCUS3542</name>
</gene>
<keyword evidence="2" id="KW-1185">Reference proteome</keyword>
<reference evidence="1" key="1">
    <citation type="submission" date="2022-08" db="EMBL/GenBank/DDBJ databases">
        <authorList>
            <person name="Gutierrez-Valencia J."/>
        </authorList>
    </citation>
    <scope>NUCLEOTIDE SEQUENCE</scope>
</reference>
<dbReference type="EMBL" id="CAMGYJ010000002">
    <property type="protein sequence ID" value="CAI0382385.1"/>
    <property type="molecule type" value="Genomic_DNA"/>
</dbReference>
<comment type="caution">
    <text evidence="1">The sequence shown here is derived from an EMBL/GenBank/DDBJ whole genome shotgun (WGS) entry which is preliminary data.</text>
</comment>
<evidence type="ECO:0000313" key="2">
    <source>
        <dbReference type="Proteomes" id="UP001154282"/>
    </source>
</evidence>
<dbReference type="AlphaFoldDB" id="A0AAV0HDV0"/>
<accession>A0AAV0HDV0</accession>
<organism evidence="1 2">
    <name type="scientific">Linum tenue</name>
    <dbReference type="NCBI Taxonomy" id="586396"/>
    <lineage>
        <taxon>Eukaryota</taxon>
        <taxon>Viridiplantae</taxon>
        <taxon>Streptophyta</taxon>
        <taxon>Embryophyta</taxon>
        <taxon>Tracheophyta</taxon>
        <taxon>Spermatophyta</taxon>
        <taxon>Magnoliopsida</taxon>
        <taxon>eudicotyledons</taxon>
        <taxon>Gunneridae</taxon>
        <taxon>Pentapetalae</taxon>
        <taxon>rosids</taxon>
        <taxon>fabids</taxon>
        <taxon>Malpighiales</taxon>
        <taxon>Linaceae</taxon>
        <taxon>Linum</taxon>
    </lineage>
</organism>
<proteinExistence type="predicted"/>